<dbReference type="RefSeq" id="WP_124845515.1">
    <property type="nucleotide sequence ID" value="NZ_RQZG01000016.1"/>
</dbReference>
<name>A0A3P1T3T6_9ACTN</name>
<feature type="signal peptide" evidence="1">
    <location>
        <begin position="1"/>
        <end position="29"/>
    </location>
</feature>
<evidence type="ECO:0000256" key="1">
    <source>
        <dbReference type="SAM" id="SignalP"/>
    </source>
</evidence>
<gene>
    <name evidence="2" type="ORF">EII34_12565</name>
</gene>
<comment type="caution">
    <text evidence="2">The sequence shown here is derived from an EMBL/GenBank/DDBJ whole genome shotgun (WGS) entry which is preliminary data.</text>
</comment>
<dbReference type="AlphaFoldDB" id="A0A3P1T3T6"/>
<dbReference type="Proteomes" id="UP000280819">
    <property type="component" value="Unassembled WGS sequence"/>
</dbReference>
<feature type="chain" id="PRO_5018223667" description="Serine hydrolase" evidence="1">
    <location>
        <begin position="30"/>
        <end position="84"/>
    </location>
</feature>
<evidence type="ECO:0008006" key="4">
    <source>
        <dbReference type="Google" id="ProtNLM"/>
    </source>
</evidence>
<reference evidence="2 3" key="1">
    <citation type="submission" date="2018-11" db="EMBL/GenBank/DDBJ databases">
        <title>Genomes From Bacteria Associated with the Canine Oral Cavity: a Test Case for Automated Genome-Based Taxonomic Assignment.</title>
        <authorList>
            <person name="Coil D.A."/>
            <person name="Jospin G."/>
            <person name="Darling A.E."/>
            <person name="Wallis C."/>
            <person name="Davis I.J."/>
            <person name="Harris S."/>
            <person name="Eisen J.A."/>
            <person name="Holcombe L.J."/>
            <person name="O'Flynn C."/>
        </authorList>
    </citation>
    <scope>NUCLEOTIDE SEQUENCE [LARGE SCALE GENOMIC DNA]</scope>
    <source>
        <strain evidence="2 3">OH887_COT-365</strain>
    </source>
</reference>
<dbReference type="PROSITE" id="PS51257">
    <property type="entry name" value="PROKAR_LIPOPROTEIN"/>
    <property type="match status" value="1"/>
</dbReference>
<protein>
    <recommendedName>
        <fullName evidence="4">Serine hydrolase</fullName>
    </recommendedName>
</protein>
<dbReference type="OrthoDB" id="3325701at2"/>
<dbReference type="EMBL" id="RQZG01000016">
    <property type="protein sequence ID" value="RRD03825.1"/>
    <property type="molecule type" value="Genomic_DNA"/>
</dbReference>
<evidence type="ECO:0000313" key="2">
    <source>
        <dbReference type="EMBL" id="RRD03825.1"/>
    </source>
</evidence>
<keyword evidence="1" id="KW-0732">Signal</keyword>
<organism evidence="2 3">
    <name type="scientific">Arachnia propionica</name>
    <dbReference type="NCBI Taxonomy" id="1750"/>
    <lineage>
        <taxon>Bacteria</taxon>
        <taxon>Bacillati</taxon>
        <taxon>Actinomycetota</taxon>
        <taxon>Actinomycetes</taxon>
        <taxon>Propionibacteriales</taxon>
        <taxon>Propionibacteriaceae</taxon>
        <taxon>Arachnia</taxon>
    </lineage>
</organism>
<accession>A0A3P1T3T6</accession>
<proteinExistence type="predicted"/>
<evidence type="ECO:0000313" key="3">
    <source>
        <dbReference type="Proteomes" id="UP000280819"/>
    </source>
</evidence>
<sequence length="84" mass="8768">MRTLPRRLCAVLILATLALLSACSSPPTAPPPPVEPPAETHELTKTDLDSWLDGTLPDVLTKGKATGAVVTVVKDGQILTNLGL</sequence>